<evidence type="ECO:0000256" key="9">
    <source>
        <dbReference type="ARBA" id="ARBA00023033"/>
    </source>
</evidence>
<evidence type="ECO:0000256" key="5">
    <source>
        <dbReference type="ARBA" id="ARBA00022723"/>
    </source>
</evidence>
<dbReference type="InterPro" id="IPR036396">
    <property type="entry name" value="Cyt_P450_sf"/>
</dbReference>
<keyword evidence="8 12" id="KW-0408">Iron</keyword>
<dbReference type="GO" id="GO:0005789">
    <property type="term" value="C:endoplasmic reticulum membrane"/>
    <property type="evidence" value="ECO:0007669"/>
    <property type="project" value="UniProtKB-SubCell"/>
</dbReference>
<dbReference type="GO" id="GO:0005506">
    <property type="term" value="F:iron ion binding"/>
    <property type="evidence" value="ECO:0007669"/>
    <property type="project" value="InterPro"/>
</dbReference>
<keyword evidence="5 12" id="KW-0479">Metal-binding</keyword>
<dbReference type="PRINTS" id="PR00385">
    <property type="entry name" value="P450"/>
</dbReference>
<dbReference type="InterPro" id="IPR050705">
    <property type="entry name" value="Cytochrome_P450_3A"/>
</dbReference>
<evidence type="ECO:0000313" key="15">
    <source>
        <dbReference type="EMBL" id="KAJ1096470.1"/>
    </source>
</evidence>
<evidence type="ECO:0000256" key="14">
    <source>
        <dbReference type="SAM" id="Phobius"/>
    </source>
</evidence>
<reference evidence="15" key="1">
    <citation type="journal article" date="2022" name="bioRxiv">
        <title>Sequencing and chromosome-scale assembly of the giantPleurodeles waltlgenome.</title>
        <authorList>
            <person name="Brown T."/>
            <person name="Elewa A."/>
            <person name="Iarovenko S."/>
            <person name="Subramanian E."/>
            <person name="Araus A.J."/>
            <person name="Petzold A."/>
            <person name="Susuki M."/>
            <person name="Suzuki K.-i.T."/>
            <person name="Hayashi T."/>
            <person name="Toyoda A."/>
            <person name="Oliveira C."/>
            <person name="Osipova E."/>
            <person name="Leigh N.D."/>
            <person name="Simon A."/>
            <person name="Yun M.H."/>
        </authorList>
    </citation>
    <scope>NUCLEOTIDE SEQUENCE</scope>
    <source>
        <strain evidence="15">20211129_DDA</strain>
        <tissue evidence="15">Liver</tissue>
    </source>
</reference>
<proteinExistence type="inferred from homology"/>
<keyword evidence="14" id="KW-0812">Transmembrane</keyword>
<evidence type="ECO:0000256" key="6">
    <source>
        <dbReference type="ARBA" id="ARBA00022824"/>
    </source>
</evidence>
<comment type="caution">
    <text evidence="15">The sequence shown here is derived from an EMBL/GenBank/DDBJ whole genome shotgun (WGS) entry which is preliminary data.</text>
</comment>
<evidence type="ECO:0000256" key="1">
    <source>
        <dbReference type="ARBA" id="ARBA00001971"/>
    </source>
</evidence>
<dbReference type="PRINTS" id="PR00463">
    <property type="entry name" value="EP450I"/>
</dbReference>
<keyword evidence="14" id="KW-1133">Transmembrane helix</keyword>
<comment type="subcellular location">
    <subcellularLocation>
        <location evidence="2">Endoplasmic reticulum membrane</location>
    </subcellularLocation>
</comment>
<comment type="similarity">
    <text evidence="3 13">Belongs to the cytochrome P450 family.</text>
</comment>
<evidence type="ECO:0000256" key="4">
    <source>
        <dbReference type="ARBA" id="ARBA00022617"/>
    </source>
</evidence>
<gene>
    <name evidence="15" type="ORF">NDU88_001610</name>
</gene>
<evidence type="ECO:0000256" key="7">
    <source>
        <dbReference type="ARBA" id="ARBA00023002"/>
    </source>
</evidence>
<comment type="cofactor">
    <cofactor evidence="1 12">
        <name>heme</name>
        <dbReference type="ChEBI" id="CHEBI:30413"/>
    </cofactor>
</comment>
<keyword evidence="16" id="KW-1185">Reference proteome</keyword>
<evidence type="ECO:0000256" key="12">
    <source>
        <dbReference type="PIRSR" id="PIRSR602401-1"/>
    </source>
</evidence>
<evidence type="ECO:0000256" key="10">
    <source>
        <dbReference type="ARBA" id="ARBA00023136"/>
    </source>
</evidence>
<dbReference type="PANTHER" id="PTHR24302:SF15">
    <property type="entry name" value="FATTY-ACID PEROXYGENASE"/>
    <property type="match status" value="1"/>
</dbReference>
<organism evidence="15 16">
    <name type="scientific">Pleurodeles waltl</name>
    <name type="common">Iberian ribbed newt</name>
    <dbReference type="NCBI Taxonomy" id="8319"/>
    <lineage>
        <taxon>Eukaryota</taxon>
        <taxon>Metazoa</taxon>
        <taxon>Chordata</taxon>
        <taxon>Craniata</taxon>
        <taxon>Vertebrata</taxon>
        <taxon>Euteleostomi</taxon>
        <taxon>Amphibia</taxon>
        <taxon>Batrachia</taxon>
        <taxon>Caudata</taxon>
        <taxon>Salamandroidea</taxon>
        <taxon>Salamandridae</taxon>
        <taxon>Pleurodelinae</taxon>
        <taxon>Pleurodeles</taxon>
    </lineage>
</organism>
<keyword evidence="10 14" id="KW-0472">Membrane</keyword>
<keyword evidence="7 13" id="KW-0560">Oxidoreductase</keyword>
<dbReference type="InterPro" id="IPR001128">
    <property type="entry name" value="Cyt_P450"/>
</dbReference>
<protein>
    <submittedName>
        <fullName evidence="15">Uncharacterized protein</fullName>
    </submittedName>
</protein>
<evidence type="ECO:0000256" key="3">
    <source>
        <dbReference type="ARBA" id="ARBA00010617"/>
    </source>
</evidence>
<dbReference type="GO" id="GO:0020037">
    <property type="term" value="F:heme binding"/>
    <property type="evidence" value="ECO:0007669"/>
    <property type="project" value="InterPro"/>
</dbReference>
<evidence type="ECO:0000256" key="2">
    <source>
        <dbReference type="ARBA" id="ARBA00004586"/>
    </source>
</evidence>
<evidence type="ECO:0000313" key="16">
    <source>
        <dbReference type="Proteomes" id="UP001066276"/>
    </source>
</evidence>
<dbReference type="AlphaFoldDB" id="A0AAV7M8N7"/>
<dbReference type="Proteomes" id="UP001066276">
    <property type="component" value="Chromosome 10"/>
</dbReference>
<sequence>MYGQQPNLHHHNILVAPPPEHHVLGESAETWTLLIVCLSLLYMYGTWTHGLFKKLGIPGPKPLPFIGNFLELRNGILQFDMNCFKKYGKMWGTYDGTLPVLSIMDPVIIKTIMVKECYTYFTNRRNFGLNGPLESALTIVKDEQWKRIRTVLSPTFTSGKLKEMFPIIKQYGDVLMQNLEKKIEKDEPVNMKDVFGAYSLDVITSTAFSVNIDSLNNPNDPFVIHMKKVLKMGFLNLIILISVAFPFLVPILNKMGVSFFPRDSLEFLSRAVTSIKSKRKKDSHEDRVDFMQLMVDSQREDNSTNPSGEGHEYKALTDSEIMAQAITFIFAGYETSSTSLNFLSWHLATYPEIQKKLQEEIDKVLPNKVPPTYDALMQMEYLDMVINENLRLYPPGGRIERVCKSTIEIKGVTIPKGAVTLIPAYVLHRDPDYWEEPEAFKPERFSKENIEAQEPYTFLPFGAGPRNCIGMRMALISMKVALTIVLQNFSFQPCKETPASLELDPKGFMQPKVPIVLKLVPRRKAAHQEE</sequence>
<keyword evidence="9 13" id="KW-0503">Monooxygenase</keyword>
<dbReference type="Pfam" id="PF00067">
    <property type="entry name" value="p450"/>
    <property type="match status" value="1"/>
</dbReference>
<dbReference type="SUPFAM" id="SSF48264">
    <property type="entry name" value="Cytochrome P450"/>
    <property type="match status" value="1"/>
</dbReference>
<dbReference type="GO" id="GO:0008395">
    <property type="term" value="F:steroid hydroxylase activity"/>
    <property type="evidence" value="ECO:0007669"/>
    <property type="project" value="TreeGrafter"/>
</dbReference>
<dbReference type="InterPro" id="IPR002401">
    <property type="entry name" value="Cyt_P450_E_grp-I"/>
</dbReference>
<dbReference type="PANTHER" id="PTHR24302">
    <property type="entry name" value="CYTOCHROME P450 FAMILY 3"/>
    <property type="match status" value="1"/>
</dbReference>
<evidence type="ECO:0000256" key="13">
    <source>
        <dbReference type="RuleBase" id="RU000461"/>
    </source>
</evidence>
<keyword evidence="4 12" id="KW-0349">Heme</keyword>
<comment type="function">
    <text evidence="11">Cytochromes P450 are a group of heme-thiolate monooxygenases. They oxidize a variety of structurally unrelated compounds, including steroids, fatty acids, and xenobiotics.</text>
</comment>
<accession>A0AAV7M8N7</accession>
<dbReference type="FunFam" id="1.10.630.10:FF:000003">
    <property type="entry name" value="cytochrome P450 3A12-like isoform X2"/>
    <property type="match status" value="1"/>
</dbReference>
<dbReference type="Gene3D" id="1.10.630.10">
    <property type="entry name" value="Cytochrome P450"/>
    <property type="match status" value="1"/>
</dbReference>
<dbReference type="EMBL" id="JANPWB010000014">
    <property type="protein sequence ID" value="KAJ1096470.1"/>
    <property type="molecule type" value="Genomic_DNA"/>
</dbReference>
<dbReference type="InterPro" id="IPR017972">
    <property type="entry name" value="Cyt_P450_CS"/>
</dbReference>
<name>A0AAV7M8N7_PLEWA</name>
<keyword evidence="6" id="KW-0256">Endoplasmic reticulum</keyword>
<evidence type="ECO:0000256" key="8">
    <source>
        <dbReference type="ARBA" id="ARBA00023004"/>
    </source>
</evidence>
<feature type="transmembrane region" description="Helical" evidence="14">
    <location>
        <begin position="31"/>
        <end position="52"/>
    </location>
</feature>
<evidence type="ECO:0000256" key="11">
    <source>
        <dbReference type="ARBA" id="ARBA00043906"/>
    </source>
</evidence>
<dbReference type="PROSITE" id="PS00086">
    <property type="entry name" value="CYTOCHROME_P450"/>
    <property type="match status" value="1"/>
</dbReference>
<feature type="binding site" description="axial binding residue" evidence="12">
    <location>
        <position position="468"/>
    </location>
    <ligand>
        <name>heme</name>
        <dbReference type="ChEBI" id="CHEBI:30413"/>
    </ligand>
    <ligandPart>
        <name>Fe</name>
        <dbReference type="ChEBI" id="CHEBI:18248"/>
    </ligandPart>
</feature>
<feature type="transmembrane region" description="Helical" evidence="14">
    <location>
        <begin position="234"/>
        <end position="252"/>
    </location>
</feature>
<dbReference type="GO" id="GO:0016705">
    <property type="term" value="F:oxidoreductase activity, acting on paired donors, with incorporation or reduction of molecular oxygen"/>
    <property type="evidence" value="ECO:0007669"/>
    <property type="project" value="InterPro"/>
</dbReference>